<keyword evidence="3" id="KW-1185">Reference proteome</keyword>
<gene>
    <name evidence="2" type="ORF">NOG11_04215</name>
</gene>
<proteinExistence type="predicted"/>
<organism evidence="2 3">
    <name type="scientific">Parvularcula maris</name>
    <dbReference type="NCBI Taxonomy" id="2965077"/>
    <lineage>
        <taxon>Bacteria</taxon>
        <taxon>Pseudomonadati</taxon>
        <taxon>Pseudomonadota</taxon>
        <taxon>Alphaproteobacteria</taxon>
        <taxon>Parvularculales</taxon>
        <taxon>Parvularculaceae</taxon>
        <taxon>Parvularcula</taxon>
    </lineage>
</organism>
<dbReference type="SUPFAM" id="SSF53448">
    <property type="entry name" value="Nucleotide-diphospho-sugar transferases"/>
    <property type="match status" value="1"/>
</dbReference>
<dbReference type="InterPro" id="IPR029044">
    <property type="entry name" value="Nucleotide-diphossugar_trans"/>
</dbReference>
<reference evidence="2" key="1">
    <citation type="submission" date="2022-07" db="EMBL/GenBank/DDBJ databases">
        <title>Parvularcula maris sp. nov., an algicidal bacterium isolated from seawater.</title>
        <authorList>
            <person name="Li F."/>
        </authorList>
    </citation>
    <scope>NUCLEOTIDE SEQUENCE</scope>
    <source>
        <strain evidence="2">BGMRC 0090</strain>
    </source>
</reference>
<dbReference type="AlphaFoldDB" id="A0A9X2L7X7"/>
<sequence length="406" mass="43359">MANDDHGLSGLFGDDGVPATSKPKAPAAVPADDDLPPVIDDADKSPLDLLADKIGLDLTEEDDDELPPAAAEAEDEPEAFHRSPFQAEAPADEAEEPASEAHDPFSIALTQGAVGPIGMGAGEEVSPQAAAMPLPRTAPPAEAHQGGILCFLVSGDDDRGRKRTLEALNVAAGNGAVRLRSLPEEPEEMDRVLEDALSTTDCDYVAFLSGGTEPADDWALECSKAFAELPKTGALSVCAANADPLSPWARVAFFMDEAERKKGRSQGSDTMVFRKSVLRELHEQLGPILRDGHLLDAISGRGHRINPATEARVSIATPSDRREVMRRVRLQAKRSASLQARKMNPVVRYLMVPAMFLSSPFRLMAVRKAAKEAVGGAQFREVASKAMMAVLADRRVRAMTLLTGGK</sequence>
<evidence type="ECO:0000313" key="3">
    <source>
        <dbReference type="Proteomes" id="UP001142610"/>
    </source>
</evidence>
<feature type="compositionally biased region" description="Low complexity" evidence="1">
    <location>
        <begin position="17"/>
        <end position="30"/>
    </location>
</feature>
<evidence type="ECO:0000256" key="1">
    <source>
        <dbReference type="SAM" id="MobiDB-lite"/>
    </source>
</evidence>
<dbReference type="RefSeq" id="WP_256618433.1">
    <property type="nucleotide sequence ID" value="NZ_JANIBC010000002.1"/>
</dbReference>
<dbReference type="EMBL" id="JANIBC010000002">
    <property type="protein sequence ID" value="MCQ8184584.1"/>
    <property type="molecule type" value="Genomic_DNA"/>
</dbReference>
<comment type="caution">
    <text evidence="2">The sequence shown here is derived from an EMBL/GenBank/DDBJ whole genome shotgun (WGS) entry which is preliminary data.</text>
</comment>
<evidence type="ECO:0000313" key="2">
    <source>
        <dbReference type="EMBL" id="MCQ8184584.1"/>
    </source>
</evidence>
<name>A0A9X2L7X7_9PROT</name>
<feature type="compositionally biased region" description="Basic and acidic residues" evidence="1">
    <location>
        <begin position="41"/>
        <end position="55"/>
    </location>
</feature>
<protein>
    <submittedName>
        <fullName evidence="2">Uncharacterized protein</fullName>
    </submittedName>
</protein>
<dbReference type="Proteomes" id="UP001142610">
    <property type="component" value="Unassembled WGS sequence"/>
</dbReference>
<feature type="region of interest" description="Disordered" evidence="1">
    <location>
        <begin position="1"/>
        <end position="82"/>
    </location>
</feature>
<feature type="compositionally biased region" description="Acidic residues" evidence="1">
    <location>
        <begin position="58"/>
        <end position="77"/>
    </location>
</feature>
<accession>A0A9X2L7X7</accession>